<reference evidence="1 2" key="1">
    <citation type="submission" date="2020-08" db="EMBL/GenBank/DDBJ databases">
        <title>Genomic Encyclopedia of Type Strains, Phase IV (KMG-IV): sequencing the most valuable type-strain genomes for metagenomic binning, comparative biology and taxonomic classification.</title>
        <authorList>
            <person name="Goeker M."/>
        </authorList>
    </citation>
    <scope>NUCLEOTIDE SEQUENCE [LARGE SCALE GENOMIC DNA]</scope>
    <source>
        <strain evidence="1 2">DSM 22198</strain>
    </source>
</reference>
<proteinExistence type="predicted"/>
<keyword evidence="2" id="KW-1185">Reference proteome</keyword>
<dbReference type="RefSeq" id="WP_184807234.1">
    <property type="nucleotide sequence ID" value="NZ_JACIIZ010000019.1"/>
</dbReference>
<gene>
    <name evidence="1" type="ORF">FHS74_005301</name>
</gene>
<organism evidence="1 2">
    <name type="scientific">Nitrospirillum iridis</name>
    <dbReference type="NCBI Taxonomy" id="765888"/>
    <lineage>
        <taxon>Bacteria</taxon>
        <taxon>Pseudomonadati</taxon>
        <taxon>Pseudomonadota</taxon>
        <taxon>Alphaproteobacteria</taxon>
        <taxon>Rhodospirillales</taxon>
        <taxon>Azospirillaceae</taxon>
        <taxon>Nitrospirillum</taxon>
    </lineage>
</organism>
<dbReference type="Proteomes" id="UP000539175">
    <property type="component" value="Unassembled WGS sequence"/>
</dbReference>
<evidence type="ECO:0000313" key="1">
    <source>
        <dbReference type="EMBL" id="MBB6254711.1"/>
    </source>
</evidence>
<dbReference type="AlphaFoldDB" id="A0A7X0B4B0"/>
<comment type="caution">
    <text evidence="1">The sequence shown here is derived from an EMBL/GenBank/DDBJ whole genome shotgun (WGS) entry which is preliminary data.</text>
</comment>
<protein>
    <submittedName>
        <fullName evidence="1">Uncharacterized protein</fullName>
    </submittedName>
</protein>
<evidence type="ECO:0000313" key="2">
    <source>
        <dbReference type="Proteomes" id="UP000539175"/>
    </source>
</evidence>
<dbReference type="EMBL" id="JACIIZ010000019">
    <property type="protein sequence ID" value="MBB6254711.1"/>
    <property type="molecule type" value="Genomic_DNA"/>
</dbReference>
<sequence length="221" mass="23246">MALAVLAAGMCPPAWGQQSTDDAIREANQAGHPVRSISPIFSQLVLFTIPAGFKTVTEATNQGARYIREMVLDGETVDQWSQMITITGAKGLAASPNVTPQVLANLIAGGFKRACPDTFATQELGALTISGQPAFVVWASCGTAPATPGAAPHSEAAVIFGIKGTDDYYTIQWAEREAASSQPLAFDGTKWTGRVAKLNPVKLCPIVPGERPPYVSCVEGK</sequence>
<accession>A0A7X0B4B0</accession>
<name>A0A7X0B4B0_9PROT</name>